<evidence type="ECO:0000256" key="1">
    <source>
        <dbReference type="ARBA" id="ARBA00022500"/>
    </source>
</evidence>
<keyword evidence="1" id="KW-0145">Chemotaxis</keyword>
<dbReference type="InterPro" id="IPR028976">
    <property type="entry name" value="CheC-like_sf"/>
</dbReference>
<keyword evidence="4" id="KW-1185">Reference proteome</keyword>
<proteinExistence type="predicted"/>
<dbReference type="InterPro" id="IPR028051">
    <property type="entry name" value="CheX-like_dom"/>
</dbReference>
<sequence>MAGESNFIDFSRPFVDACKNIFSTMVMCNLEAQKPTIKSDSQSRGDITAVIGLSGDLEKDGKKTPYKAMLVLAFPYETYFKVASAMLGETYTTYHPDIHDLGGEVVNMIMGNAKRDLKTLGYSSNMAIPSLIEGKGHSIKYPAGTTVVLIPFESAHGPLFMELCYATNVE</sequence>
<dbReference type="Proteomes" id="UP001302274">
    <property type="component" value="Unassembled WGS sequence"/>
</dbReference>
<feature type="domain" description="Chemotaxis phosphatase CheX-like" evidence="2">
    <location>
        <begin position="65"/>
        <end position="153"/>
    </location>
</feature>
<dbReference type="PANTHER" id="PTHR39452">
    <property type="entry name" value="CHEY-P PHOSPHATASE CHEX"/>
    <property type="match status" value="1"/>
</dbReference>
<dbReference type="PANTHER" id="PTHR39452:SF1">
    <property type="entry name" value="CHEY-P PHOSPHATASE CHEX"/>
    <property type="match status" value="1"/>
</dbReference>
<reference evidence="3 4" key="1">
    <citation type="submission" date="2023-11" db="EMBL/GenBank/DDBJ databases">
        <title>A Novel Polar Bacteriovorax (B. antarcticus) Isolated from the Biocrust in Antarctica.</title>
        <authorList>
            <person name="Mun W."/>
            <person name="Choi S.Y."/>
            <person name="Mitchell R.J."/>
        </authorList>
    </citation>
    <scope>NUCLEOTIDE SEQUENCE [LARGE SCALE GENOMIC DNA]</scope>
    <source>
        <strain evidence="3 4">PP10</strain>
    </source>
</reference>
<dbReference type="EMBL" id="JAYGJQ010000002">
    <property type="protein sequence ID" value="MEA9358013.1"/>
    <property type="molecule type" value="Genomic_DNA"/>
</dbReference>
<comment type="caution">
    <text evidence="3">The sequence shown here is derived from an EMBL/GenBank/DDBJ whole genome shotgun (WGS) entry which is preliminary data.</text>
</comment>
<dbReference type="Gene3D" id="3.40.1550.10">
    <property type="entry name" value="CheC-like"/>
    <property type="match status" value="1"/>
</dbReference>
<evidence type="ECO:0000259" key="2">
    <source>
        <dbReference type="Pfam" id="PF13690"/>
    </source>
</evidence>
<protein>
    <submittedName>
        <fullName evidence="3">Chemotaxis protein CheX</fullName>
    </submittedName>
</protein>
<dbReference type="Pfam" id="PF13690">
    <property type="entry name" value="CheX"/>
    <property type="match status" value="1"/>
</dbReference>
<dbReference type="RefSeq" id="WP_323578237.1">
    <property type="nucleotide sequence ID" value="NZ_JAYGJQ010000002.1"/>
</dbReference>
<evidence type="ECO:0000313" key="4">
    <source>
        <dbReference type="Proteomes" id="UP001302274"/>
    </source>
</evidence>
<gene>
    <name evidence="3" type="ORF">SHI21_17405</name>
</gene>
<evidence type="ECO:0000313" key="3">
    <source>
        <dbReference type="EMBL" id="MEA9358013.1"/>
    </source>
</evidence>
<organism evidence="3 4">
    <name type="scientific">Bacteriovorax antarcticus</name>
    <dbReference type="NCBI Taxonomy" id="3088717"/>
    <lineage>
        <taxon>Bacteria</taxon>
        <taxon>Pseudomonadati</taxon>
        <taxon>Bdellovibrionota</taxon>
        <taxon>Bacteriovoracia</taxon>
        <taxon>Bacteriovoracales</taxon>
        <taxon>Bacteriovoracaceae</taxon>
        <taxon>Bacteriovorax</taxon>
    </lineage>
</organism>
<dbReference type="CDD" id="cd17906">
    <property type="entry name" value="CheX"/>
    <property type="match status" value="1"/>
</dbReference>
<dbReference type="SUPFAM" id="SSF103039">
    <property type="entry name" value="CheC-like"/>
    <property type="match status" value="1"/>
</dbReference>
<name>A0ABU5W065_9BACT</name>
<dbReference type="InterPro" id="IPR038756">
    <property type="entry name" value="CheX-like"/>
</dbReference>
<accession>A0ABU5W065</accession>